<reference evidence="1" key="2">
    <citation type="journal article" date="2023" name="Microbiol Resour">
        <title>Decontamination and Annotation of the Draft Genome Sequence of the Oomycete Lagenidium giganteum ARSEF 373.</title>
        <authorList>
            <person name="Morgan W.R."/>
            <person name="Tartar A."/>
        </authorList>
    </citation>
    <scope>NUCLEOTIDE SEQUENCE</scope>
    <source>
        <strain evidence="1">ARSEF 373</strain>
    </source>
</reference>
<dbReference type="AlphaFoldDB" id="A0AAV2YQI0"/>
<dbReference type="EMBL" id="DAKRPA010000193">
    <property type="protein sequence ID" value="DAZ95706.1"/>
    <property type="molecule type" value="Genomic_DNA"/>
</dbReference>
<evidence type="ECO:0000313" key="1">
    <source>
        <dbReference type="EMBL" id="DAZ95706.1"/>
    </source>
</evidence>
<name>A0AAV2YQI0_9STRA</name>
<dbReference type="Proteomes" id="UP001146120">
    <property type="component" value="Unassembled WGS sequence"/>
</dbReference>
<sequence length="267" mass="28823">MWETEDLSAAYHATCTAPNKSCQGLRLELGNQSRHLVVGSDFLPLNALTDFSGSSYLWTPLVRMLTTGTVYDGDVAFPLAFNQQTWPRLNGSDCKASKDQKLSSIVANHYYADHALQPTYTAALMWLFKYGTMREVISVNGSSTPSLAFAQNIQIKAVLACTPLNSVLFTAAGCAVVILASLYISCKSIGGAKSESVVSIQGIAQLVVDEEKVPNAFVKCSLPSGTQTKDADTATSIRNYELGGVTLRHKTDARLGRQIEDEDKASV</sequence>
<proteinExistence type="predicted"/>
<comment type="caution">
    <text evidence="1">The sequence shown here is derived from an EMBL/GenBank/DDBJ whole genome shotgun (WGS) entry which is preliminary data.</text>
</comment>
<keyword evidence="2" id="KW-1185">Reference proteome</keyword>
<reference evidence="1" key="1">
    <citation type="submission" date="2022-11" db="EMBL/GenBank/DDBJ databases">
        <authorList>
            <person name="Morgan W.R."/>
            <person name="Tartar A."/>
        </authorList>
    </citation>
    <scope>NUCLEOTIDE SEQUENCE</scope>
    <source>
        <strain evidence="1">ARSEF 373</strain>
    </source>
</reference>
<evidence type="ECO:0000313" key="2">
    <source>
        <dbReference type="Proteomes" id="UP001146120"/>
    </source>
</evidence>
<protein>
    <submittedName>
        <fullName evidence="1">Uncharacterized protein</fullName>
    </submittedName>
</protein>
<gene>
    <name evidence="1" type="ORF">N0F65_007112</name>
</gene>
<organism evidence="1 2">
    <name type="scientific">Lagenidium giganteum</name>
    <dbReference type="NCBI Taxonomy" id="4803"/>
    <lineage>
        <taxon>Eukaryota</taxon>
        <taxon>Sar</taxon>
        <taxon>Stramenopiles</taxon>
        <taxon>Oomycota</taxon>
        <taxon>Peronosporomycetes</taxon>
        <taxon>Pythiales</taxon>
        <taxon>Pythiaceae</taxon>
    </lineage>
</organism>
<accession>A0AAV2YQI0</accession>